<evidence type="ECO:0000313" key="2">
    <source>
        <dbReference type="Proteomes" id="UP001157161"/>
    </source>
</evidence>
<dbReference type="AlphaFoldDB" id="A0AA37XEU6"/>
<keyword evidence="2" id="KW-1185">Reference proteome</keyword>
<protein>
    <submittedName>
        <fullName evidence="1">Uncharacterized protein</fullName>
    </submittedName>
</protein>
<gene>
    <name evidence="1" type="ORF">GCM10025875_15820</name>
</gene>
<evidence type="ECO:0000313" key="1">
    <source>
        <dbReference type="EMBL" id="GMA31590.1"/>
    </source>
</evidence>
<accession>A0AA37XEU6</accession>
<dbReference type="EMBL" id="BSUM01000001">
    <property type="protein sequence ID" value="GMA31590.1"/>
    <property type="molecule type" value="Genomic_DNA"/>
</dbReference>
<dbReference type="RefSeq" id="WP_284250385.1">
    <property type="nucleotide sequence ID" value="NZ_BSUM01000001.1"/>
</dbReference>
<proteinExistence type="predicted"/>
<organism evidence="1 2">
    <name type="scientific">Litorihabitans aurantiacus</name>
    <dbReference type="NCBI Taxonomy" id="1930061"/>
    <lineage>
        <taxon>Bacteria</taxon>
        <taxon>Bacillati</taxon>
        <taxon>Actinomycetota</taxon>
        <taxon>Actinomycetes</taxon>
        <taxon>Micrococcales</taxon>
        <taxon>Beutenbergiaceae</taxon>
        <taxon>Litorihabitans</taxon>
    </lineage>
</organism>
<sequence>MPAARTWTADDDATLTALHDDGATLTAAARQMGRGKATVSKHAARLGLTWDRTATAAATEAKVLDAKGRRAQLQLDLLADAERLREQLWEPTVAFNFGGKDNTYAETRLDQPTFADKLKIVQATGIAIDRSLKLDLHDSAAGATAVVGLLQQTAAALGITDHDDTQP</sequence>
<name>A0AA37XEU6_9MICO</name>
<reference evidence="1" key="2">
    <citation type="submission" date="2023-02" db="EMBL/GenBank/DDBJ databases">
        <authorList>
            <person name="Sun Q."/>
            <person name="Mori K."/>
        </authorList>
    </citation>
    <scope>NUCLEOTIDE SEQUENCE</scope>
    <source>
        <strain evidence="1">NBRC 112290</strain>
    </source>
</reference>
<dbReference type="Gene3D" id="1.10.10.60">
    <property type="entry name" value="Homeodomain-like"/>
    <property type="match status" value="1"/>
</dbReference>
<dbReference type="Proteomes" id="UP001157161">
    <property type="component" value="Unassembled WGS sequence"/>
</dbReference>
<comment type="caution">
    <text evidence="1">The sequence shown here is derived from an EMBL/GenBank/DDBJ whole genome shotgun (WGS) entry which is preliminary data.</text>
</comment>
<reference evidence="1" key="1">
    <citation type="journal article" date="2014" name="Int. J. Syst. Evol. Microbiol.">
        <title>Complete genome sequence of Corynebacterium casei LMG S-19264T (=DSM 44701T), isolated from a smear-ripened cheese.</title>
        <authorList>
            <consortium name="US DOE Joint Genome Institute (JGI-PGF)"/>
            <person name="Walter F."/>
            <person name="Albersmeier A."/>
            <person name="Kalinowski J."/>
            <person name="Ruckert C."/>
        </authorList>
    </citation>
    <scope>NUCLEOTIDE SEQUENCE</scope>
    <source>
        <strain evidence="1">NBRC 112290</strain>
    </source>
</reference>